<evidence type="ECO:0000313" key="2">
    <source>
        <dbReference type="EMBL" id="MDU0112378.1"/>
    </source>
</evidence>
<dbReference type="InterPro" id="IPR014710">
    <property type="entry name" value="RmlC-like_jellyroll"/>
</dbReference>
<dbReference type="Pfam" id="PF06172">
    <property type="entry name" value="Cupin_5"/>
    <property type="match status" value="1"/>
</dbReference>
<evidence type="ECO:0000313" key="3">
    <source>
        <dbReference type="Proteomes" id="UP001257914"/>
    </source>
</evidence>
<organism evidence="2 3">
    <name type="scientific">Psychrosphaera aquimarina</name>
    <dbReference type="NCBI Taxonomy" id="2044854"/>
    <lineage>
        <taxon>Bacteria</taxon>
        <taxon>Pseudomonadati</taxon>
        <taxon>Pseudomonadota</taxon>
        <taxon>Gammaproteobacteria</taxon>
        <taxon>Alteromonadales</taxon>
        <taxon>Pseudoalteromonadaceae</taxon>
        <taxon>Psychrosphaera</taxon>
    </lineage>
</organism>
<protein>
    <submittedName>
        <fullName evidence="2">Cupin domain-containing protein</fullName>
    </submittedName>
</protein>
<dbReference type="InterPro" id="IPR039935">
    <property type="entry name" value="YML079W-like"/>
</dbReference>
<dbReference type="Pfam" id="PF06108">
    <property type="entry name" value="DUF952"/>
    <property type="match status" value="1"/>
</dbReference>
<comment type="caution">
    <text evidence="2">The sequence shown here is derived from an EMBL/GenBank/DDBJ whole genome shotgun (WGS) entry which is preliminary data.</text>
</comment>
<gene>
    <name evidence="2" type="ORF">RT723_05060</name>
</gene>
<dbReference type="EMBL" id="JAWCUA010000003">
    <property type="protein sequence ID" value="MDU0112378.1"/>
    <property type="molecule type" value="Genomic_DNA"/>
</dbReference>
<dbReference type="Proteomes" id="UP001257914">
    <property type="component" value="Unassembled WGS sequence"/>
</dbReference>
<dbReference type="InterPro" id="IPR009297">
    <property type="entry name" value="DUF952"/>
</dbReference>
<dbReference type="InterPro" id="IPR011051">
    <property type="entry name" value="RmlC_Cupin_sf"/>
</dbReference>
<dbReference type="SUPFAM" id="SSF56399">
    <property type="entry name" value="ADP-ribosylation"/>
    <property type="match status" value="1"/>
</dbReference>
<dbReference type="PANTHER" id="PTHR33387">
    <property type="entry name" value="RMLC-LIKE JELLY ROLL FOLD PROTEIN"/>
    <property type="match status" value="1"/>
</dbReference>
<name>A0ABU3QY69_9GAMM</name>
<feature type="domain" description="DUF985" evidence="1">
    <location>
        <begin position="134"/>
        <end position="262"/>
    </location>
</feature>
<dbReference type="CDD" id="cd06121">
    <property type="entry name" value="cupin_YML079wp"/>
    <property type="match status" value="1"/>
</dbReference>
<dbReference type="Gene3D" id="3.20.170.20">
    <property type="entry name" value="Protein of unknown function DUF952"/>
    <property type="match status" value="1"/>
</dbReference>
<proteinExistence type="predicted"/>
<keyword evidence="3" id="KW-1185">Reference proteome</keyword>
<dbReference type="PANTHER" id="PTHR33387:SF3">
    <property type="entry name" value="DUF985 DOMAIN-CONTAINING PROTEIN"/>
    <property type="match status" value="1"/>
</dbReference>
<reference evidence="2 3" key="1">
    <citation type="submission" date="2023-10" db="EMBL/GenBank/DDBJ databases">
        <title>Psychrosphaera aquimaarina strain SW33 isolated from seawater.</title>
        <authorList>
            <person name="Bayburt H."/>
            <person name="Kim J.M."/>
            <person name="Choi B.J."/>
            <person name="Jeon C.O."/>
        </authorList>
    </citation>
    <scope>NUCLEOTIDE SEQUENCE [LARGE SCALE GENOMIC DNA]</scope>
    <source>
        <strain evidence="2 3">KCTC 52743</strain>
    </source>
</reference>
<dbReference type="SUPFAM" id="SSF51182">
    <property type="entry name" value="RmlC-like cupins"/>
    <property type="match status" value="1"/>
</dbReference>
<dbReference type="RefSeq" id="WP_315946120.1">
    <property type="nucleotide sequence ID" value="NZ_JAWCUA010000003.1"/>
</dbReference>
<evidence type="ECO:0000259" key="1">
    <source>
        <dbReference type="Pfam" id="PF06172"/>
    </source>
</evidence>
<dbReference type="InterPro" id="IPR009327">
    <property type="entry name" value="Cupin_DUF985"/>
</dbReference>
<accession>A0ABU3QY69</accession>
<sequence>MPYPTDTCVFCIASPTLVAEILQQTEYEHPSVKAEGFMHLCRSHQVSEVVNTFYSGVMELKLLVIDISLLKSELIYEGADGDFSNCDDSASNFFNTESFPHLYGALNTNAIIDVVDVSRFNQKPIHPDTVAMLRHYRFARLPVEGTLFKSTWRSNQENTIGEPAGTAMIGLYANEPESLSCFHKLDFDEVWHAYNGDPFTLYLLYPDGKTEEVLMGTNPMAGQHIQYVIPAGVWQAGCLNDGGRYALFGCTMAPGFTGTCFEAGLADELMKQYPSRAEIIKKLSVNGHETNMPEGFAS</sequence>
<dbReference type="Gene3D" id="2.60.120.10">
    <property type="entry name" value="Jelly Rolls"/>
    <property type="match status" value="1"/>
</dbReference>